<evidence type="ECO:0000256" key="5">
    <source>
        <dbReference type="ARBA" id="ARBA00023002"/>
    </source>
</evidence>
<dbReference type="InterPro" id="IPR012675">
    <property type="entry name" value="Beta-grasp_dom_sf"/>
</dbReference>
<feature type="region of interest" description="Disordered" evidence="8">
    <location>
        <begin position="200"/>
        <end position="221"/>
    </location>
</feature>
<feature type="transmembrane region" description="Helical" evidence="9">
    <location>
        <begin position="51"/>
        <end position="77"/>
    </location>
</feature>
<evidence type="ECO:0008006" key="14">
    <source>
        <dbReference type="Google" id="ProtNLM"/>
    </source>
</evidence>
<feature type="domain" description="2Fe-2S ferredoxin-type" evidence="10">
    <location>
        <begin position="449"/>
        <end position="534"/>
    </location>
</feature>
<dbReference type="PRINTS" id="PR00409">
    <property type="entry name" value="PHDIOXRDTASE"/>
</dbReference>
<keyword evidence="9" id="KW-0472">Membrane</keyword>
<evidence type="ECO:0000256" key="8">
    <source>
        <dbReference type="SAM" id="MobiDB-lite"/>
    </source>
</evidence>
<feature type="region of interest" description="Disordered" evidence="8">
    <location>
        <begin position="1"/>
        <end position="37"/>
    </location>
</feature>
<dbReference type="InterPro" id="IPR017938">
    <property type="entry name" value="Riboflavin_synthase-like_b-brl"/>
</dbReference>
<evidence type="ECO:0000313" key="13">
    <source>
        <dbReference type="Proteomes" id="UP001501455"/>
    </source>
</evidence>
<dbReference type="InterPro" id="IPR001041">
    <property type="entry name" value="2Fe-2S_ferredoxin-type"/>
</dbReference>
<keyword evidence="9" id="KW-0812">Transmembrane</keyword>
<feature type="transmembrane region" description="Helical" evidence="9">
    <location>
        <begin position="125"/>
        <end position="144"/>
    </location>
</feature>
<dbReference type="Gene3D" id="2.40.30.10">
    <property type="entry name" value="Translation factors"/>
    <property type="match status" value="1"/>
</dbReference>
<comment type="cofactor">
    <cofactor evidence="1">
        <name>FAD</name>
        <dbReference type="ChEBI" id="CHEBI:57692"/>
    </cofactor>
</comment>
<gene>
    <name evidence="12" type="ORF">GCM10019016_011890</name>
</gene>
<feature type="domain" description="FAD-binding FR-type" evidence="11">
    <location>
        <begin position="220"/>
        <end position="321"/>
    </location>
</feature>
<dbReference type="InterPro" id="IPR050415">
    <property type="entry name" value="MRET"/>
</dbReference>
<evidence type="ECO:0000256" key="2">
    <source>
        <dbReference type="ARBA" id="ARBA00022630"/>
    </source>
</evidence>
<dbReference type="InterPro" id="IPR017927">
    <property type="entry name" value="FAD-bd_FR_type"/>
</dbReference>
<evidence type="ECO:0000256" key="6">
    <source>
        <dbReference type="ARBA" id="ARBA00023004"/>
    </source>
</evidence>
<sequence>MSTPALDRPAPRPPQRQEQPRPEERPDGGKRRRRGRREEFRLGARGRKLTLALHIASSVGWMGLSMSMATLALIGYLTSDPGVAEGAYYAMYVFDETTVSLVSLVSGVTGVLLGCGTPWGLLRHWWVLVKWVLALSVAVFAWVYTHPLVLTAAERAGETRGDTYRPGTEAAVLAWTVPPVFALLVFLSLLSVYKPWGRTPRGRRHAEAGARRRASTAGAPADTPVTVAAVDRLADGVVGLRLEPAAGGPVAPWTAGAHIDLVLPSGRIRQYSLHGDPDDRSCYRVAVLKEPEGRGGSLEAHRLAAGDRIAVRGPRNHFPLADAERYLFVAGGIGVVPFLPMIEEAERRGADWRLVYVGRSRAGMAFLTELERYGPDRVLVHARDESERPDLAALLAASPAGTAVHCCGPDGMMRAVEELMDRACPQGTLHLERFTPSARPASPEGDRPFEIELSSTGEVVHVPAGRSALEALRESAPQLAASCEDGLCGSCELRVLAGTPDHRDDVLPATERGRTDIVYPCVSRARGARLVVDL</sequence>
<dbReference type="CDD" id="cd06185">
    <property type="entry name" value="PDR_like"/>
    <property type="match status" value="1"/>
</dbReference>
<dbReference type="InterPro" id="IPR006058">
    <property type="entry name" value="2Fe2S_fd_BS"/>
</dbReference>
<keyword evidence="9" id="KW-1133">Transmembrane helix</keyword>
<keyword evidence="3" id="KW-0001">2Fe-2S</keyword>
<dbReference type="InterPro" id="IPR039261">
    <property type="entry name" value="FNR_nucleotide-bd"/>
</dbReference>
<dbReference type="SUPFAM" id="SSF54292">
    <property type="entry name" value="2Fe-2S ferredoxin-like"/>
    <property type="match status" value="1"/>
</dbReference>
<dbReference type="EMBL" id="BAAAXF010000014">
    <property type="protein sequence ID" value="GAA3494090.1"/>
    <property type="molecule type" value="Genomic_DNA"/>
</dbReference>
<evidence type="ECO:0000256" key="9">
    <source>
        <dbReference type="SAM" id="Phobius"/>
    </source>
</evidence>
<dbReference type="PROSITE" id="PS51085">
    <property type="entry name" value="2FE2S_FER_2"/>
    <property type="match status" value="1"/>
</dbReference>
<evidence type="ECO:0000256" key="3">
    <source>
        <dbReference type="ARBA" id="ARBA00022714"/>
    </source>
</evidence>
<dbReference type="RefSeq" id="WP_255303618.1">
    <property type="nucleotide sequence ID" value="NZ_BAAAXF010000014.1"/>
</dbReference>
<dbReference type="SUPFAM" id="SSF63380">
    <property type="entry name" value="Riboflavin synthase domain-like"/>
    <property type="match status" value="1"/>
</dbReference>
<feature type="transmembrane region" description="Helical" evidence="9">
    <location>
        <begin position="172"/>
        <end position="193"/>
    </location>
</feature>
<dbReference type="CDD" id="cd00207">
    <property type="entry name" value="fer2"/>
    <property type="match status" value="1"/>
</dbReference>
<dbReference type="Pfam" id="PF00111">
    <property type="entry name" value="Fer2"/>
    <property type="match status" value="1"/>
</dbReference>
<comment type="caution">
    <text evidence="12">The sequence shown here is derived from an EMBL/GenBank/DDBJ whole genome shotgun (WGS) entry which is preliminary data.</text>
</comment>
<evidence type="ECO:0000259" key="10">
    <source>
        <dbReference type="PROSITE" id="PS51085"/>
    </source>
</evidence>
<evidence type="ECO:0000259" key="11">
    <source>
        <dbReference type="PROSITE" id="PS51384"/>
    </source>
</evidence>
<protein>
    <recommendedName>
        <fullName evidence="14">Oxidoreductase</fullName>
    </recommendedName>
</protein>
<accession>A0ABP6THA2</accession>
<evidence type="ECO:0000256" key="4">
    <source>
        <dbReference type="ARBA" id="ARBA00022723"/>
    </source>
</evidence>
<dbReference type="PANTHER" id="PTHR47354:SF1">
    <property type="entry name" value="CARNITINE MONOOXYGENASE REDUCTASE SUBUNIT"/>
    <property type="match status" value="1"/>
</dbReference>
<evidence type="ECO:0000256" key="1">
    <source>
        <dbReference type="ARBA" id="ARBA00001974"/>
    </source>
</evidence>
<name>A0ABP6THA2_9ACTN</name>
<keyword evidence="4" id="KW-0479">Metal-binding</keyword>
<dbReference type="SUPFAM" id="SSF52343">
    <property type="entry name" value="Ferredoxin reductase-like, C-terminal NADP-linked domain"/>
    <property type="match status" value="1"/>
</dbReference>
<evidence type="ECO:0000256" key="7">
    <source>
        <dbReference type="ARBA" id="ARBA00023014"/>
    </source>
</evidence>
<dbReference type="PANTHER" id="PTHR47354">
    <property type="entry name" value="NADH OXIDOREDUCTASE HCR"/>
    <property type="match status" value="1"/>
</dbReference>
<dbReference type="Proteomes" id="UP001501455">
    <property type="component" value="Unassembled WGS sequence"/>
</dbReference>
<keyword evidence="5" id="KW-0560">Oxidoreductase</keyword>
<proteinExistence type="predicted"/>
<reference evidence="13" key="1">
    <citation type="journal article" date="2019" name="Int. J. Syst. Evol. Microbiol.">
        <title>The Global Catalogue of Microorganisms (GCM) 10K type strain sequencing project: providing services to taxonomists for standard genome sequencing and annotation.</title>
        <authorList>
            <consortium name="The Broad Institute Genomics Platform"/>
            <consortium name="The Broad Institute Genome Sequencing Center for Infectious Disease"/>
            <person name="Wu L."/>
            <person name="Ma J."/>
        </authorList>
    </citation>
    <scope>NUCLEOTIDE SEQUENCE [LARGE SCALE GENOMIC DNA]</scope>
    <source>
        <strain evidence="13">JCM 4816</strain>
    </source>
</reference>
<dbReference type="Gene3D" id="3.40.50.80">
    <property type="entry name" value="Nucleotide-binding domain of ferredoxin-NADP reductase (FNR) module"/>
    <property type="match status" value="1"/>
</dbReference>
<dbReference type="GeneID" id="97388319"/>
<dbReference type="InterPro" id="IPR036010">
    <property type="entry name" value="2Fe-2S_ferredoxin-like_sf"/>
</dbReference>
<feature type="compositionally biased region" description="Basic and acidic residues" evidence="8">
    <location>
        <begin position="18"/>
        <end position="29"/>
    </location>
</feature>
<keyword evidence="2" id="KW-0285">Flavoprotein</keyword>
<dbReference type="PROSITE" id="PS00197">
    <property type="entry name" value="2FE2S_FER_1"/>
    <property type="match status" value="1"/>
</dbReference>
<feature type="transmembrane region" description="Helical" evidence="9">
    <location>
        <begin position="89"/>
        <end position="113"/>
    </location>
</feature>
<dbReference type="PROSITE" id="PS51384">
    <property type="entry name" value="FAD_FR"/>
    <property type="match status" value="1"/>
</dbReference>
<keyword evidence="6" id="KW-0408">Iron</keyword>
<organism evidence="12 13">
    <name type="scientific">Streptomyces prasinosporus</name>
    <dbReference type="NCBI Taxonomy" id="68256"/>
    <lineage>
        <taxon>Bacteria</taxon>
        <taxon>Bacillati</taxon>
        <taxon>Actinomycetota</taxon>
        <taxon>Actinomycetes</taxon>
        <taxon>Kitasatosporales</taxon>
        <taxon>Streptomycetaceae</taxon>
        <taxon>Streptomyces</taxon>
        <taxon>Streptomyces albogriseolus group</taxon>
    </lineage>
</organism>
<evidence type="ECO:0000313" key="12">
    <source>
        <dbReference type="EMBL" id="GAA3494090.1"/>
    </source>
</evidence>
<dbReference type="Gene3D" id="3.10.20.30">
    <property type="match status" value="1"/>
</dbReference>
<keyword evidence="13" id="KW-1185">Reference proteome</keyword>
<keyword evidence="7" id="KW-0411">Iron-sulfur</keyword>